<name>A0A385DGA4_9ACTN</name>
<organism evidence="2 3">
    <name type="scientific">Streptomyces koyangensis</name>
    <dbReference type="NCBI Taxonomy" id="188770"/>
    <lineage>
        <taxon>Bacteria</taxon>
        <taxon>Bacillati</taxon>
        <taxon>Actinomycetota</taxon>
        <taxon>Actinomycetes</taxon>
        <taxon>Kitasatosporales</taxon>
        <taxon>Streptomycetaceae</taxon>
        <taxon>Streptomyces</taxon>
        <taxon>Streptomyces aurantiacus group</taxon>
    </lineage>
</organism>
<evidence type="ECO:0000259" key="1">
    <source>
        <dbReference type="SMART" id="SM00953"/>
    </source>
</evidence>
<dbReference type="SMART" id="SM00953">
    <property type="entry name" value="RES"/>
    <property type="match status" value="1"/>
</dbReference>
<accession>A0A385DGA4</accession>
<dbReference type="InterPro" id="IPR014914">
    <property type="entry name" value="RES_dom"/>
</dbReference>
<dbReference type="AlphaFoldDB" id="A0A385DGA4"/>
<evidence type="ECO:0000313" key="3">
    <source>
        <dbReference type="Proteomes" id="UP000259636"/>
    </source>
</evidence>
<dbReference type="RefSeq" id="WP_117350098.1">
    <property type="nucleotide sequence ID" value="NZ_CP031742.1"/>
</dbReference>
<proteinExistence type="predicted"/>
<gene>
    <name evidence="2" type="ORF">D0C37_22030</name>
</gene>
<dbReference type="Proteomes" id="UP000259636">
    <property type="component" value="Chromosome"/>
</dbReference>
<reference evidence="2 3" key="1">
    <citation type="submission" date="2018-08" db="EMBL/GenBank/DDBJ databases">
        <authorList>
            <person name="Ferrada E.E."/>
            <person name="Latorre B.A."/>
        </authorList>
    </citation>
    <scope>NUCLEOTIDE SEQUENCE [LARGE SCALE GENOMIC DNA]</scope>
    <source>
        <strain evidence="2 3">VK-A60T</strain>
    </source>
</reference>
<dbReference type="GeneID" id="300116827"/>
<dbReference type="KEGG" id="sky:D0C37_22030"/>
<feature type="domain" description="RES" evidence="1">
    <location>
        <begin position="38"/>
        <end position="188"/>
    </location>
</feature>
<sequence>MPRYQPPPAPAAPLSGLVLPAGTLLHRVHSTEFAPDSFNPQPAHCLYGGGRFDSTPCERYGFLYAGLGPLGALGETLLRSLAFDPAGGPRLLPRTALRDRAVSRLRTTAELSLVPLTSAKELGAVHQDSWLVHAEAPDYPYTRDWAHWIRRHSGPWAQGLLWPSKRDPAEECVVLFHDRCPEGLLAVEGDSLRLDTAEGGAWLDAWLEGLHVRPAPR</sequence>
<dbReference type="Pfam" id="PF08808">
    <property type="entry name" value="RES"/>
    <property type="match status" value="1"/>
</dbReference>
<evidence type="ECO:0000313" key="2">
    <source>
        <dbReference type="EMBL" id="AXQ57019.1"/>
    </source>
</evidence>
<protein>
    <submittedName>
        <fullName evidence="2">RES domain-containing protein</fullName>
    </submittedName>
</protein>
<dbReference type="EMBL" id="CP031742">
    <property type="protein sequence ID" value="AXQ57019.1"/>
    <property type="molecule type" value="Genomic_DNA"/>
</dbReference>